<sequence>PLRKICRCMLLLLLLALFLGGHTNFLKHKWGPKLKGENTWERTKSSTPLFDQELYWRWQNT</sequence>
<proteinExistence type="predicted"/>
<name>A0A0V0H387_SOLCH</name>
<reference evidence="2" key="1">
    <citation type="submission" date="2015-12" db="EMBL/GenBank/DDBJ databases">
        <title>Gene expression during late stages of embryo sac development: a critical building block for successful pollen-pistil interactions.</title>
        <authorList>
            <person name="Liu Y."/>
            <person name="Joly V."/>
            <person name="Sabar M."/>
            <person name="Matton D.P."/>
        </authorList>
    </citation>
    <scope>NUCLEOTIDE SEQUENCE</scope>
</reference>
<feature type="non-terminal residue" evidence="2">
    <location>
        <position position="1"/>
    </location>
</feature>
<protein>
    <submittedName>
        <fullName evidence="2">Putative ovule protein</fullName>
    </submittedName>
</protein>
<evidence type="ECO:0000256" key="1">
    <source>
        <dbReference type="SAM" id="SignalP"/>
    </source>
</evidence>
<organism evidence="2">
    <name type="scientific">Solanum chacoense</name>
    <name type="common">Chaco potato</name>
    <dbReference type="NCBI Taxonomy" id="4108"/>
    <lineage>
        <taxon>Eukaryota</taxon>
        <taxon>Viridiplantae</taxon>
        <taxon>Streptophyta</taxon>
        <taxon>Embryophyta</taxon>
        <taxon>Tracheophyta</taxon>
        <taxon>Spermatophyta</taxon>
        <taxon>Magnoliopsida</taxon>
        <taxon>eudicotyledons</taxon>
        <taxon>Gunneridae</taxon>
        <taxon>Pentapetalae</taxon>
        <taxon>asterids</taxon>
        <taxon>lamiids</taxon>
        <taxon>Solanales</taxon>
        <taxon>Solanaceae</taxon>
        <taxon>Solanoideae</taxon>
        <taxon>Solaneae</taxon>
        <taxon>Solanum</taxon>
    </lineage>
</organism>
<keyword evidence="1" id="KW-0732">Signal</keyword>
<dbReference type="AlphaFoldDB" id="A0A0V0H387"/>
<feature type="chain" id="PRO_5006865713" evidence="1">
    <location>
        <begin position="24"/>
        <end position="61"/>
    </location>
</feature>
<accession>A0A0V0H387</accession>
<dbReference type="EMBL" id="GEDG01026428">
    <property type="protein sequence ID" value="JAP14535.1"/>
    <property type="molecule type" value="Transcribed_RNA"/>
</dbReference>
<evidence type="ECO:0000313" key="2">
    <source>
        <dbReference type="EMBL" id="JAP14535.1"/>
    </source>
</evidence>
<feature type="signal peptide" evidence="1">
    <location>
        <begin position="1"/>
        <end position="23"/>
    </location>
</feature>